<reference evidence="2 3" key="1">
    <citation type="submission" date="2019-12" db="EMBL/GenBank/DDBJ databases">
        <title>Genomic-based taxomic classification of the family Erythrobacteraceae.</title>
        <authorList>
            <person name="Xu L."/>
        </authorList>
    </citation>
    <scope>NUCLEOTIDE SEQUENCE [LARGE SCALE GENOMIC DNA]</scope>
    <source>
        <strain evidence="2 3">KCTC 42006</strain>
    </source>
</reference>
<keyword evidence="1" id="KW-0732">Signal</keyword>
<accession>A0A844Z424</accession>
<dbReference type="Proteomes" id="UP000460290">
    <property type="component" value="Unassembled WGS sequence"/>
</dbReference>
<dbReference type="PROSITE" id="PS51257">
    <property type="entry name" value="PROKAR_LIPOPROTEIN"/>
    <property type="match status" value="1"/>
</dbReference>
<comment type="caution">
    <text evidence="2">The sequence shown here is derived from an EMBL/GenBank/DDBJ whole genome shotgun (WGS) entry which is preliminary data.</text>
</comment>
<feature type="chain" id="PRO_5032490909" description="Ig-like domain-containing protein" evidence="1">
    <location>
        <begin position="20"/>
        <end position="181"/>
    </location>
</feature>
<evidence type="ECO:0008006" key="4">
    <source>
        <dbReference type="Google" id="ProtNLM"/>
    </source>
</evidence>
<sequence>MNFRAILAILAVTSLPALSSCSNHLAVSGYQDGWCPDGNCTSKQTSVAGRSGFNTNAASGRVVKDKCGTEPMTRVEVDRSLGQGLVSVLTLGIVNQATIKFECAKPDTSQPLVSCTTIDGTGDTNTPVQITCTKPGTGGDETVEYDCTATGTPEDPTMLVSFTCSDVTTSWFLTEPASARG</sequence>
<dbReference type="EMBL" id="WTYZ01000001">
    <property type="protein sequence ID" value="MXO81847.1"/>
    <property type="molecule type" value="Genomic_DNA"/>
</dbReference>
<gene>
    <name evidence="2" type="ORF">GRI35_00485</name>
</gene>
<dbReference type="RefSeq" id="WP_160612206.1">
    <property type="nucleotide sequence ID" value="NZ_JAUFQM010000001.1"/>
</dbReference>
<dbReference type="OrthoDB" id="9863692at2"/>
<organism evidence="2 3">
    <name type="scientific">Pontixanthobacter aestiaquae</name>
    <dbReference type="NCBI Taxonomy" id="1509367"/>
    <lineage>
        <taxon>Bacteria</taxon>
        <taxon>Pseudomonadati</taxon>
        <taxon>Pseudomonadota</taxon>
        <taxon>Alphaproteobacteria</taxon>
        <taxon>Sphingomonadales</taxon>
        <taxon>Erythrobacteraceae</taxon>
        <taxon>Pontixanthobacter</taxon>
    </lineage>
</organism>
<dbReference type="AlphaFoldDB" id="A0A844Z424"/>
<protein>
    <recommendedName>
        <fullName evidence="4">Ig-like domain-containing protein</fullName>
    </recommendedName>
</protein>
<evidence type="ECO:0000313" key="2">
    <source>
        <dbReference type="EMBL" id="MXO81847.1"/>
    </source>
</evidence>
<evidence type="ECO:0000256" key="1">
    <source>
        <dbReference type="SAM" id="SignalP"/>
    </source>
</evidence>
<keyword evidence="3" id="KW-1185">Reference proteome</keyword>
<name>A0A844Z424_9SPHN</name>
<feature type="signal peptide" evidence="1">
    <location>
        <begin position="1"/>
        <end position="19"/>
    </location>
</feature>
<evidence type="ECO:0000313" key="3">
    <source>
        <dbReference type="Proteomes" id="UP000460290"/>
    </source>
</evidence>
<proteinExistence type="predicted"/>